<proteinExistence type="predicted"/>
<dbReference type="EMBL" id="OQ890313">
    <property type="protein sequence ID" value="WLJ25628.1"/>
    <property type="molecule type" value="Genomic_DNA"/>
</dbReference>
<protein>
    <submittedName>
        <fullName evidence="2">Uncharacterized protein</fullName>
    </submittedName>
</protein>
<sequence>MPLLMWRSGGATESGGIVAGQRRRGCPRRTQSLCR</sequence>
<reference evidence="2" key="1">
    <citation type="submission" date="2023-04" db="EMBL/GenBank/DDBJ databases">
        <title>The human skin virome in hidradenitis suppurativa patients.</title>
        <authorList>
            <person name="Jansen D."/>
        </authorList>
    </citation>
    <scope>NUCLEOTIDE SEQUENCE</scope>
    <source>
        <strain evidence="2">VC1_JansenPhageC</strain>
    </source>
</reference>
<evidence type="ECO:0000256" key="1">
    <source>
        <dbReference type="SAM" id="MobiDB-lite"/>
    </source>
</evidence>
<feature type="region of interest" description="Disordered" evidence="1">
    <location>
        <begin position="1"/>
        <end position="35"/>
    </location>
</feature>
<name>A0AA50AFA1_9VIRU</name>
<organism evidence="2">
    <name type="scientific">Corynebacterium phage HS03</name>
    <dbReference type="NCBI Taxonomy" id="3056390"/>
    <lineage>
        <taxon>Viruses</taxon>
    </lineage>
</organism>
<evidence type="ECO:0000313" key="2">
    <source>
        <dbReference type="EMBL" id="WLJ25628.1"/>
    </source>
</evidence>
<accession>A0AA50AFA1</accession>